<dbReference type="AlphaFoldDB" id="A0A8J3ARQ7"/>
<sequence length="132" mass="14295">MEENRMSKPESIEPVETLAQQKERLILQCRAYRAGLGQSRNVVRSNLGREALAKTALSLVGARAHSALSNVSDLINLSGGLSLAKIQRMAPYVLSGITFLSRRSVLKPVLRGAALVAALGAGLYFFSKKKKN</sequence>
<keyword evidence="1" id="KW-0812">Transmembrane</keyword>
<organism evidence="2 3">
    <name type="scientific">Oxalicibacterium faecigallinarum</name>
    <dbReference type="NCBI Taxonomy" id="573741"/>
    <lineage>
        <taxon>Bacteria</taxon>
        <taxon>Pseudomonadati</taxon>
        <taxon>Pseudomonadota</taxon>
        <taxon>Betaproteobacteria</taxon>
        <taxon>Burkholderiales</taxon>
        <taxon>Oxalobacteraceae</taxon>
        <taxon>Oxalicibacterium</taxon>
    </lineage>
</organism>
<keyword evidence="3" id="KW-1185">Reference proteome</keyword>
<name>A0A8J3ARQ7_9BURK</name>
<feature type="transmembrane region" description="Helical" evidence="1">
    <location>
        <begin position="109"/>
        <end position="127"/>
    </location>
</feature>
<keyword evidence="1" id="KW-1133">Transmembrane helix</keyword>
<comment type="caution">
    <text evidence="2">The sequence shown here is derived from an EMBL/GenBank/DDBJ whole genome shotgun (WGS) entry which is preliminary data.</text>
</comment>
<evidence type="ECO:0000313" key="3">
    <source>
        <dbReference type="Proteomes" id="UP000642180"/>
    </source>
</evidence>
<gene>
    <name evidence="2" type="ORF">GCM10008066_19000</name>
</gene>
<accession>A0A8J3ARQ7</accession>
<evidence type="ECO:0000313" key="2">
    <source>
        <dbReference type="EMBL" id="GGI19422.1"/>
    </source>
</evidence>
<proteinExistence type="predicted"/>
<dbReference type="EMBL" id="BMDI01000001">
    <property type="protein sequence ID" value="GGI19422.1"/>
    <property type="molecule type" value="Genomic_DNA"/>
</dbReference>
<evidence type="ECO:0000256" key="1">
    <source>
        <dbReference type="SAM" id="Phobius"/>
    </source>
</evidence>
<protein>
    <submittedName>
        <fullName evidence="2">Uncharacterized protein</fullName>
    </submittedName>
</protein>
<reference evidence="3" key="1">
    <citation type="journal article" date="2019" name="Int. J. Syst. Evol. Microbiol.">
        <title>The Global Catalogue of Microorganisms (GCM) 10K type strain sequencing project: providing services to taxonomists for standard genome sequencing and annotation.</title>
        <authorList>
            <consortium name="The Broad Institute Genomics Platform"/>
            <consortium name="The Broad Institute Genome Sequencing Center for Infectious Disease"/>
            <person name="Wu L."/>
            <person name="Ma J."/>
        </authorList>
    </citation>
    <scope>NUCLEOTIDE SEQUENCE [LARGE SCALE GENOMIC DNA]</scope>
    <source>
        <strain evidence="3">CCM 2767</strain>
    </source>
</reference>
<dbReference type="Proteomes" id="UP000642180">
    <property type="component" value="Unassembled WGS sequence"/>
</dbReference>
<keyword evidence="1" id="KW-0472">Membrane</keyword>